<proteinExistence type="inferred from homology"/>
<keyword evidence="4" id="KW-0805">Transcription regulation</keyword>
<dbReference type="PANTHER" id="PTHR33202:SF7">
    <property type="entry name" value="FERRIC UPTAKE REGULATION PROTEIN"/>
    <property type="match status" value="1"/>
</dbReference>
<keyword evidence="6" id="KW-0804">Transcription</keyword>
<organism evidence="7 8">
    <name type="scientific">Lacrimispora amygdalina</name>
    <dbReference type="NCBI Taxonomy" id="253257"/>
    <lineage>
        <taxon>Bacteria</taxon>
        <taxon>Bacillati</taxon>
        <taxon>Bacillota</taxon>
        <taxon>Clostridia</taxon>
        <taxon>Lachnospirales</taxon>
        <taxon>Lachnospiraceae</taxon>
        <taxon>Lacrimispora</taxon>
    </lineage>
</organism>
<dbReference type="InterPro" id="IPR002481">
    <property type="entry name" value="FUR"/>
</dbReference>
<dbReference type="InterPro" id="IPR036388">
    <property type="entry name" value="WH-like_DNA-bd_sf"/>
</dbReference>
<dbReference type="PANTHER" id="PTHR33202">
    <property type="entry name" value="ZINC UPTAKE REGULATION PROTEIN"/>
    <property type="match status" value="1"/>
</dbReference>
<evidence type="ECO:0000256" key="1">
    <source>
        <dbReference type="ARBA" id="ARBA00007957"/>
    </source>
</evidence>
<protein>
    <submittedName>
        <fullName evidence="7">Transcriptional repressor</fullName>
    </submittedName>
</protein>
<evidence type="ECO:0000313" key="7">
    <source>
        <dbReference type="EMBL" id="GLB29014.1"/>
    </source>
</evidence>
<dbReference type="InterPro" id="IPR036390">
    <property type="entry name" value="WH_DNA-bd_sf"/>
</dbReference>
<dbReference type="EMBL" id="BRPJ01000016">
    <property type="protein sequence ID" value="GLB29014.1"/>
    <property type="molecule type" value="Genomic_DNA"/>
</dbReference>
<name>A0ABQ5M316_9FIRM</name>
<evidence type="ECO:0000313" key="8">
    <source>
        <dbReference type="Proteomes" id="UP001419084"/>
    </source>
</evidence>
<evidence type="ECO:0000256" key="5">
    <source>
        <dbReference type="ARBA" id="ARBA00023125"/>
    </source>
</evidence>
<gene>
    <name evidence="7" type="ORF">LAD12857_09370</name>
</gene>
<dbReference type="CDD" id="cd07153">
    <property type="entry name" value="Fur_like"/>
    <property type="match status" value="1"/>
</dbReference>
<comment type="similarity">
    <text evidence="1">Belongs to the Fur family.</text>
</comment>
<dbReference type="Proteomes" id="UP001419084">
    <property type="component" value="Unassembled WGS sequence"/>
</dbReference>
<keyword evidence="2" id="KW-0678">Repressor</keyword>
<dbReference type="SUPFAM" id="SSF46785">
    <property type="entry name" value="Winged helix' DNA-binding domain"/>
    <property type="match status" value="1"/>
</dbReference>
<evidence type="ECO:0000256" key="3">
    <source>
        <dbReference type="ARBA" id="ARBA00022833"/>
    </source>
</evidence>
<dbReference type="InterPro" id="IPR043135">
    <property type="entry name" value="Fur_C"/>
</dbReference>
<comment type="caution">
    <text evidence="7">The sequence shown here is derived from an EMBL/GenBank/DDBJ whole genome shotgun (WGS) entry which is preliminary data.</text>
</comment>
<dbReference type="Gene3D" id="1.10.10.10">
    <property type="entry name" value="Winged helix-like DNA-binding domain superfamily/Winged helix DNA-binding domain"/>
    <property type="match status" value="1"/>
</dbReference>
<dbReference type="Gene3D" id="3.30.1490.190">
    <property type="match status" value="1"/>
</dbReference>
<keyword evidence="8" id="KW-1185">Reference proteome</keyword>
<evidence type="ECO:0000256" key="4">
    <source>
        <dbReference type="ARBA" id="ARBA00023015"/>
    </source>
</evidence>
<reference evidence="7 8" key="1">
    <citation type="journal article" date="2024" name="Int. J. Syst. Evol. Microbiol.">
        <title>Lacrimispora brassicae sp. nov. isolated from fermented cabbage, and proposal of Clostridium indicum Gundawar et al. 2019 and Clostridium methoxybenzovorans Mechichi et al. 1999 as heterotypic synonyms of Lacrimispora amygdalina (Parshina et al. 2003) Haas and Blanchard 2020 and Lacrimispora indolis (McClung and McCoy 1957) Haas and Blanchard 2020, respectively.</title>
        <authorList>
            <person name="Kobayashi H."/>
            <person name="Tanizawa Y."/>
            <person name="Sakamoto M."/>
            <person name="Ohkuma M."/>
            <person name="Tohno M."/>
        </authorList>
    </citation>
    <scope>NUCLEOTIDE SEQUENCE [LARGE SCALE GENOMIC DNA]</scope>
    <source>
        <strain evidence="7 8">DSM 12857</strain>
    </source>
</reference>
<evidence type="ECO:0000256" key="2">
    <source>
        <dbReference type="ARBA" id="ARBA00022491"/>
    </source>
</evidence>
<dbReference type="Pfam" id="PF01475">
    <property type="entry name" value="FUR"/>
    <property type="match status" value="1"/>
</dbReference>
<keyword evidence="3" id="KW-0862">Zinc</keyword>
<accession>A0ABQ5M316</accession>
<sequence length="166" mass="19286">MKNDGKWLRDCYMEQEVFKDMLRKKGLKVTNQRMLVLELMAERPGEHLTAEEIYDLARQSCPEIGLATIYRTVQVLVDLSVIDKVSFDDGFARYELGGFNRESGHHHHHAICSRCQKVFSFKGDLLDTLEQALLDTEGFMVTDHEVKLHGYCRECREKMEEDQDGK</sequence>
<keyword evidence="5" id="KW-0238">DNA-binding</keyword>
<evidence type="ECO:0000256" key="6">
    <source>
        <dbReference type="ARBA" id="ARBA00023163"/>
    </source>
</evidence>